<dbReference type="Pfam" id="PF04422">
    <property type="entry name" value="FrhB_FdhB_N"/>
    <property type="match status" value="1"/>
</dbReference>
<dbReference type="Pfam" id="PF04432">
    <property type="entry name" value="FrhB_FdhB_C"/>
    <property type="match status" value="1"/>
</dbReference>
<dbReference type="SUPFAM" id="SSF46548">
    <property type="entry name" value="alpha-helical ferredoxin"/>
    <property type="match status" value="1"/>
</dbReference>
<feature type="domain" description="4Fe-4S ferredoxin-type" evidence="6">
    <location>
        <begin position="331"/>
        <end position="361"/>
    </location>
</feature>
<keyword evidence="5" id="KW-0411">Iron-sulfur</keyword>
<dbReference type="EMBL" id="QGMZ01000027">
    <property type="protein sequence ID" value="PWR72432.1"/>
    <property type="molecule type" value="Genomic_DNA"/>
</dbReference>
<evidence type="ECO:0000256" key="4">
    <source>
        <dbReference type="ARBA" id="ARBA00023004"/>
    </source>
</evidence>
<keyword evidence="4" id="KW-0408">Iron</keyword>
<dbReference type="OrthoDB" id="35334at2157"/>
<dbReference type="InterPro" id="IPR007525">
    <property type="entry name" value="FrhB_FdhB_C"/>
</dbReference>
<dbReference type="InterPro" id="IPR017900">
    <property type="entry name" value="4Fe4S_Fe_S_CS"/>
</dbReference>
<dbReference type="GO" id="GO:0051536">
    <property type="term" value="F:iron-sulfur cluster binding"/>
    <property type="evidence" value="ECO:0007669"/>
    <property type="project" value="UniProtKB-KW"/>
</dbReference>
<organism evidence="7 8">
    <name type="scientific">Methanospirillum stamsii</name>
    <dbReference type="NCBI Taxonomy" id="1277351"/>
    <lineage>
        <taxon>Archaea</taxon>
        <taxon>Methanobacteriati</taxon>
        <taxon>Methanobacteriota</taxon>
        <taxon>Stenosarchaea group</taxon>
        <taxon>Methanomicrobia</taxon>
        <taxon>Methanomicrobiales</taxon>
        <taxon>Methanospirillaceae</taxon>
        <taxon>Methanospirillum</taxon>
    </lineage>
</organism>
<dbReference type="RefSeq" id="WP_109941492.1">
    <property type="nucleotide sequence ID" value="NZ_CP176366.1"/>
</dbReference>
<evidence type="ECO:0000256" key="5">
    <source>
        <dbReference type="ARBA" id="ARBA00023014"/>
    </source>
</evidence>
<dbReference type="Proteomes" id="UP000245934">
    <property type="component" value="Unassembled WGS sequence"/>
</dbReference>
<dbReference type="GeneID" id="97608354"/>
<accession>A0A2V2MWZ7</accession>
<evidence type="ECO:0000259" key="6">
    <source>
        <dbReference type="PROSITE" id="PS51379"/>
    </source>
</evidence>
<dbReference type="AlphaFoldDB" id="A0A2V2MWZ7"/>
<dbReference type="PROSITE" id="PS00198">
    <property type="entry name" value="4FE4S_FER_1"/>
    <property type="match status" value="1"/>
</dbReference>
<keyword evidence="2" id="KW-0479">Metal-binding</keyword>
<reference evidence="7 8" key="1">
    <citation type="submission" date="2018-05" db="EMBL/GenBank/DDBJ databases">
        <title>Draft genome of Methanospirillum stamsii Pt1.</title>
        <authorList>
            <person name="Dueholm M.S."/>
            <person name="Nielsen P.H."/>
            <person name="Bakmann L.F."/>
            <person name="Otzen D.E."/>
        </authorList>
    </citation>
    <scope>NUCLEOTIDE SEQUENCE [LARGE SCALE GENOMIC DNA]</scope>
    <source>
        <strain evidence="7 8">Pt1</strain>
    </source>
</reference>
<evidence type="ECO:0000256" key="1">
    <source>
        <dbReference type="ARBA" id="ARBA00001974"/>
    </source>
</evidence>
<dbReference type="InterPro" id="IPR045220">
    <property type="entry name" value="FRHB/FDHB/HCAR-like"/>
</dbReference>
<evidence type="ECO:0000256" key="3">
    <source>
        <dbReference type="ARBA" id="ARBA00023002"/>
    </source>
</evidence>
<evidence type="ECO:0000256" key="2">
    <source>
        <dbReference type="ARBA" id="ARBA00022723"/>
    </source>
</evidence>
<dbReference type="GO" id="GO:0046872">
    <property type="term" value="F:metal ion binding"/>
    <property type="evidence" value="ECO:0007669"/>
    <property type="project" value="UniProtKB-KW"/>
</dbReference>
<comment type="cofactor">
    <cofactor evidence="1">
        <name>FAD</name>
        <dbReference type="ChEBI" id="CHEBI:57692"/>
    </cofactor>
</comment>
<comment type="caution">
    <text evidence="7">The sequence shown here is derived from an EMBL/GenBank/DDBJ whole genome shotgun (WGS) entry which is preliminary data.</text>
</comment>
<proteinExistence type="predicted"/>
<keyword evidence="8" id="KW-1185">Reference proteome</keyword>
<name>A0A2V2MWZ7_9EURY</name>
<evidence type="ECO:0000313" key="7">
    <source>
        <dbReference type="EMBL" id="PWR72432.1"/>
    </source>
</evidence>
<dbReference type="PANTHER" id="PTHR31332">
    <property type="entry name" value="7-HYDROXYMETHYL CHLOROPHYLL A REDUCTASE, CHLOROPLASTIC"/>
    <property type="match status" value="1"/>
</dbReference>
<gene>
    <name evidence="7" type="ORF">DLD82_12660</name>
</gene>
<evidence type="ECO:0000313" key="8">
    <source>
        <dbReference type="Proteomes" id="UP000245934"/>
    </source>
</evidence>
<dbReference type="InterPro" id="IPR017896">
    <property type="entry name" value="4Fe4S_Fe-S-bd"/>
</dbReference>
<dbReference type="PANTHER" id="PTHR31332:SF6">
    <property type="entry name" value="FORMATE DEHYDROGENASE SUBUNIT BETA"/>
    <property type="match status" value="1"/>
</dbReference>
<dbReference type="GO" id="GO:0052592">
    <property type="term" value="F:oxidoreductase activity, acting on CH or CH2 groups, with an iron-sulfur protein as acceptor"/>
    <property type="evidence" value="ECO:0007669"/>
    <property type="project" value="TreeGrafter"/>
</dbReference>
<sequence length="418" mass="46933">MIPSMLYGWAANEEVRLGAASGGLVTGILQCLLSRGFVDAVCTLEKGEDLYDPRPVLITDPDKLLKTKGSLYCGTILTADWIMQTTASNPGIKIGAVVKGCDAKAIIELIKRHKLDRNDLFLIGLNCSGTISPIKARTFVRTVCNEDPDLVQSFSIRNGRLQVITPDKTLEYSLDSVDESGFGRRDACRRCNIPIPRQCDLVCGNWGLIGDDTDKATFVEVCSKKGAQILESARKDGFIELFPADQKGISARERVEAAMLTLSTNNREYMFSKMGTGFSRLNWMMKETSRCIKCYQCTHACPLCTCEDCQTKKPWLVKPGEIPPPFMFHLIRFSHIADSCINCGQCEDRCAMDIPISLMMHAMQVELEQMFGYHPGWPEGMPVLAKMNEREEWEHYYGNRYHEMVRLFSMNGIQDAEE</sequence>
<protein>
    <submittedName>
        <fullName evidence="7">Formate dehydrogenase</fullName>
    </submittedName>
</protein>
<keyword evidence="3" id="KW-0560">Oxidoreductase</keyword>
<dbReference type="InterPro" id="IPR007516">
    <property type="entry name" value="Co_F420_Hydgase/DH_bsu_N"/>
</dbReference>
<dbReference type="PROSITE" id="PS51379">
    <property type="entry name" value="4FE4S_FER_2"/>
    <property type="match status" value="1"/>
</dbReference>